<sequence>MINENKAGTVFIGTIRICLRQYEFFTVYRGELNSGRSTPSD</sequence>
<reference evidence="1 2" key="1">
    <citation type="journal article" date="2016" name="Front. Microbiol.">
        <title>High-Level Heat Resistance of Spores of Bacillus amyloliquefaciens and Bacillus licheniformis Results from the Presence of a spoVA Operon in a Tn1546 Transposon.</title>
        <authorList>
            <person name="Berendsen E.M."/>
            <person name="Koning R.A."/>
            <person name="Boekhorst J."/>
            <person name="de Jong A."/>
            <person name="Kuipers O.P."/>
            <person name="Wells-Bennik M.H."/>
        </authorList>
    </citation>
    <scope>NUCLEOTIDE SEQUENCE [LARGE SCALE GENOMIC DNA]</scope>
    <source>
        <strain evidence="1 2">B4121</strain>
    </source>
</reference>
<name>A0A6N2FN80_9BACI</name>
<dbReference type="EMBL" id="LKPO01000026">
    <property type="protein sequence ID" value="OLF87867.1"/>
    <property type="molecule type" value="Genomic_DNA"/>
</dbReference>
<organism evidence="1 2">
    <name type="scientific">Bacillus paralicheniformis</name>
    <dbReference type="NCBI Taxonomy" id="1648923"/>
    <lineage>
        <taxon>Bacteria</taxon>
        <taxon>Bacillati</taxon>
        <taxon>Bacillota</taxon>
        <taxon>Bacilli</taxon>
        <taxon>Bacillales</taxon>
        <taxon>Bacillaceae</taxon>
        <taxon>Bacillus</taxon>
    </lineage>
</organism>
<gene>
    <name evidence="1" type="ORF">B4121_4319</name>
</gene>
<dbReference type="Proteomes" id="UP000185604">
    <property type="component" value="Unassembled WGS sequence"/>
</dbReference>
<dbReference type="AlphaFoldDB" id="A0A6N2FN80"/>
<proteinExistence type="predicted"/>
<evidence type="ECO:0000313" key="1">
    <source>
        <dbReference type="EMBL" id="OLF87867.1"/>
    </source>
</evidence>
<comment type="caution">
    <text evidence="1">The sequence shown here is derived from an EMBL/GenBank/DDBJ whole genome shotgun (WGS) entry which is preliminary data.</text>
</comment>
<accession>A0A6N2FN80</accession>
<evidence type="ECO:0000313" key="2">
    <source>
        <dbReference type="Proteomes" id="UP000185604"/>
    </source>
</evidence>
<protein>
    <submittedName>
        <fullName evidence="1">Uncharacterized protein</fullName>
    </submittedName>
</protein>